<evidence type="ECO:0000313" key="2">
    <source>
        <dbReference type="Proteomes" id="UP001373714"/>
    </source>
</evidence>
<protein>
    <submittedName>
        <fullName evidence="1">Uncharacterized protein</fullName>
    </submittedName>
</protein>
<name>A0AAV9UAA7_9PEZI</name>
<proteinExistence type="predicted"/>
<reference evidence="1 2" key="1">
    <citation type="submission" date="2019-10" db="EMBL/GenBank/DDBJ databases">
        <authorList>
            <person name="Palmer J.M."/>
        </authorList>
    </citation>
    <scope>NUCLEOTIDE SEQUENCE [LARGE SCALE GENOMIC DNA]</scope>
    <source>
        <strain evidence="1 2">TWF730</strain>
    </source>
</reference>
<gene>
    <name evidence="1" type="ORF">TWF730_002580</name>
</gene>
<dbReference type="AlphaFoldDB" id="A0AAV9UAA7"/>
<dbReference type="Proteomes" id="UP001373714">
    <property type="component" value="Unassembled WGS sequence"/>
</dbReference>
<keyword evidence="2" id="KW-1185">Reference proteome</keyword>
<dbReference type="EMBL" id="JAVHNS010000012">
    <property type="protein sequence ID" value="KAK6338517.1"/>
    <property type="molecule type" value="Genomic_DNA"/>
</dbReference>
<sequence length="112" mass="12692">MAGGTWPNRTLLALESLAPAPAASWLPIFATQKLQQGIRIWRELDNTKSNRTMRHNTAPRSLNLNRCSDQYMMSVASFFLKPLPAISPEKWRLPIALFAWPKATAVLFRKAK</sequence>
<accession>A0AAV9UAA7</accession>
<comment type="caution">
    <text evidence="1">The sequence shown here is derived from an EMBL/GenBank/DDBJ whole genome shotgun (WGS) entry which is preliminary data.</text>
</comment>
<evidence type="ECO:0000313" key="1">
    <source>
        <dbReference type="EMBL" id="KAK6338517.1"/>
    </source>
</evidence>
<organism evidence="1 2">
    <name type="scientific">Orbilia blumenaviensis</name>
    <dbReference type="NCBI Taxonomy" id="1796055"/>
    <lineage>
        <taxon>Eukaryota</taxon>
        <taxon>Fungi</taxon>
        <taxon>Dikarya</taxon>
        <taxon>Ascomycota</taxon>
        <taxon>Pezizomycotina</taxon>
        <taxon>Orbiliomycetes</taxon>
        <taxon>Orbiliales</taxon>
        <taxon>Orbiliaceae</taxon>
        <taxon>Orbilia</taxon>
    </lineage>
</organism>